<dbReference type="SUPFAM" id="SSF49265">
    <property type="entry name" value="Fibronectin type III"/>
    <property type="match status" value="1"/>
</dbReference>
<reference evidence="5 6" key="1">
    <citation type="submission" date="2019-07" db="EMBL/GenBank/DDBJ databases">
        <title>Description of 53C-WASEF.</title>
        <authorList>
            <person name="Pitt A."/>
            <person name="Hahn M.W."/>
        </authorList>
    </citation>
    <scope>NUCLEOTIDE SEQUENCE [LARGE SCALE GENOMIC DNA]</scope>
    <source>
        <strain evidence="5 6">53C-WASEF</strain>
    </source>
</reference>
<evidence type="ECO:0000256" key="2">
    <source>
        <dbReference type="SAM" id="SignalP"/>
    </source>
</evidence>
<dbReference type="OrthoDB" id="9809583at2"/>
<dbReference type="CDD" id="cd00063">
    <property type="entry name" value="FN3"/>
    <property type="match status" value="1"/>
</dbReference>
<dbReference type="Gene3D" id="2.60.40.10">
    <property type="entry name" value="Immunoglobulins"/>
    <property type="match status" value="1"/>
</dbReference>
<evidence type="ECO:0000313" key="5">
    <source>
        <dbReference type="EMBL" id="TSJ79666.1"/>
    </source>
</evidence>
<dbReference type="InterPro" id="IPR008979">
    <property type="entry name" value="Galactose-bd-like_sf"/>
</dbReference>
<keyword evidence="2" id="KW-0732">Signal</keyword>
<dbReference type="Gene3D" id="2.60.120.260">
    <property type="entry name" value="Galactose-binding domain-like"/>
    <property type="match status" value="2"/>
</dbReference>
<dbReference type="SUPFAM" id="SSF49899">
    <property type="entry name" value="Concanavalin A-like lectins/glucanases"/>
    <property type="match status" value="1"/>
</dbReference>
<dbReference type="Proteomes" id="UP000315648">
    <property type="component" value="Unassembled WGS sequence"/>
</dbReference>
<dbReference type="InterPro" id="IPR003961">
    <property type="entry name" value="FN3_dom"/>
</dbReference>
<dbReference type="InterPro" id="IPR036116">
    <property type="entry name" value="FN3_sf"/>
</dbReference>
<keyword evidence="6" id="KW-1185">Reference proteome</keyword>
<organism evidence="5 6">
    <name type="scientific">Rariglobus hedericola</name>
    <dbReference type="NCBI Taxonomy" id="2597822"/>
    <lineage>
        <taxon>Bacteria</taxon>
        <taxon>Pseudomonadati</taxon>
        <taxon>Verrucomicrobiota</taxon>
        <taxon>Opitutia</taxon>
        <taxon>Opitutales</taxon>
        <taxon>Opitutaceae</taxon>
        <taxon>Rariglobus</taxon>
    </lineage>
</organism>
<proteinExistence type="inferred from homology"/>
<dbReference type="GO" id="GO:0005975">
    <property type="term" value="P:carbohydrate metabolic process"/>
    <property type="evidence" value="ECO:0007669"/>
    <property type="project" value="InterPro"/>
</dbReference>
<comment type="caution">
    <text evidence="5">The sequence shown here is derived from an EMBL/GenBank/DDBJ whole genome shotgun (WGS) entry which is preliminary data.</text>
</comment>
<accession>A0A556QSQ2</accession>
<evidence type="ECO:0000256" key="1">
    <source>
        <dbReference type="ARBA" id="ARBA00006865"/>
    </source>
</evidence>
<feature type="domain" description="Fibronectin type-III" evidence="3">
    <location>
        <begin position="286"/>
        <end position="372"/>
    </location>
</feature>
<feature type="signal peptide" evidence="2">
    <location>
        <begin position="1"/>
        <end position="31"/>
    </location>
</feature>
<keyword evidence="5" id="KW-0378">Hydrolase</keyword>
<dbReference type="InterPro" id="IPR013783">
    <property type="entry name" value="Ig-like_fold"/>
</dbReference>
<evidence type="ECO:0000259" key="3">
    <source>
        <dbReference type="PROSITE" id="PS50853"/>
    </source>
</evidence>
<dbReference type="RefSeq" id="WP_144230207.1">
    <property type="nucleotide sequence ID" value="NZ_CBCRVV010000012.1"/>
</dbReference>
<feature type="domain" description="GH16" evidence="4">
    <location>
        <begin position="27"/>
        <end position="282"/>
    </location>
</feature>
<dbReference type="InterPro" id="IPR013320">
    <property type="entry name" value="ConA-like_dom_sf"/>
</dbReference>
<dbReference type="GO" id="GO:0004553">
    <property type="term" value="F:hydrolase activity, hydrolyzing O-glycosyl compounds"/>
    <property type="evidence" value="ECO:0007669"/>
    <property type="project" value="InterPro"/>
</dbReference>
<name>A0A556QSQ2_9BACT</name>
<dbReference type="InterPro" id="IPR000757">
    <property type="entry name" value="Beta-glucanase-like"/>
</dbReference>
<evidence type="ECO:0000259" key="4">
    <source>
        <dbReference type="PROSITE" id="PS51762"/>
    </source>
</evidence>
<dbReference type="InterPro" id="IPR050546">
    <property type="entry name" value="Glycosyl_Hydrlase_16"/>
</dbReference>
<feature type="chain" id="PRO_5021912143" evidence="2">
    <location>
        <begin position="32"/>
        <end position="651"/>
    </location>
</feature>
<dbReference type="AlphaFoldDB" id="A0A556QSQ2"/>
<dbReference type="PANTHER" id="PTHR10963">
    <property type="entry name" value="GLYCOSYL HYDROLASE-RELATED"/>
    <property type="match status" value="1"/>
</dbReference>
<dbReference type="SMART" id="SM00060">
    <property type="entry name" value="FN3"/>
    <property type="match status" value="1"/>
</dbReference>
<dbReference type="PANTHER" id="PTHR10963:SF55">
    <property type="entry name" value="GLYCOSIDE HYDROLASE FAMILY 16 PROTEIN"/>
    <property type="match status" value="1"/>
</dbReference>
<dbReference type="PROSITE" id="PS50853">
    <property type="entry name" value="FN3"/>
    <property type="match status" value="1"/>
</dbReference>
<protein>
    <submittedName>
        <fullName evidence="5">Family 16 glycosylhydrolase</fullName>
    </submittedName>
</protein>
<comment type="similarity">
    <text evidence="1">Belongs to the glycosyl hydrolase 16 family.</text>
</comment>
<dbReference type="PROSITE" id="PS51762">
    <property type="entry name" value="GH16_2"/>
    <property type="match status" value="1"/>
</dbReference>
<sequence>MKVARTPHRAVLGMALSALGSLLVSAPRAHAAPPPGYTLVWSDEFDGSTLDPQYWNHTYPGNYRDAFNTSDATTVAGGNLTITTYTEGGVHYTDHLDTKNKYQPKYGYMEARILFSNAPGNWSAFWMFASTVGAAGDPRLAGVELDIVEHRDSDWVGTDISGKVNSTLHWDGYGANHKSVTGGLQGTGLGGSFHLYAMEWTPTYQKFFVDGVNTFTVYNSAATNPTPPEAPISQRSQFFMLSSEVLNNNWAGVIPAGGFGSKATSDSQMIVDYVRVYQTAPVTPAVPSGLAVANVNHRAITLSWNMVDNAPYYNVKRSLTSGGPYTTIATTGKGYTDTDVIPDTTYYYVVSAVNGPSQSANTAQVSAAPLPGDTHNGLWSAQMAVSGTASYYAIRQTVSVTGNTAYSAGIWAKGTGRIRFGVRQLDGTFLASQFITAGTAWTYYPATFNSGANTQVTYYIDDSSTTAGTVLIDDGFLGLSGGTNLLANPGFESGNTGWTIYQPTGWKILHAANVHSGTGSSRGIFSGTASYGNVRQLVNVTASTAYQAGFWIKGAGRVRFMIRQGASGSALASQFITATPAWTYYTVPFNSGANTQVTFYVDDSSGTAGTAYIDDGFLGVSGGANLLANPGFETGANGWSVSSSVWKPDQY</sequence>
<evidence type="ECO:0000313" key="6">
    <source>
        <dbReference type="Proteomes" id="UP000315648"/>
    </source>
</evidence>
<dbReference type="SUPFAM" id="SSF49785">
    <property type="entry name" value="Galactose-binding domain-like"/>
    <property type="match status" value="1"/>
</dbReference>
<gene>
    <name evidence="5" type="ORF">FPL22_10375</name>
</gene>
<dbReference type="Gene3D" id="2.60.120.200">
    <property type="match status" value="1"/>
</dbReference>
<dbReference type="EMBL" id="VMBG01000001">
    <property type="protein sequence ID" value="TSJ79666.1"/>
    <property type="molecule type" value="Genomic_DNA"/>
</dbReference>
<dbReference type="CDD" id="cd08023">
    <property type="entry name" value="GH16_laminarinase_like"/>
    <property type="match status" value="1"/>
</dbReference>
<dbReference type="Pfam" id="PF00722">
    <property type="entry name" value="Glyco_hydro_16"/>
    <property type="match status" value="1"/>
</dbReference>